<dbReference type="Gene3D" id="3.30.710.10">
    <property type="entry name" value="Potassium Channel Kv1.1, Chain A"/>
    <property type="match status" value="1"/>
</dbReference>
<dbReference type="Pfam" id="PF05383">
    <property type="entry name" value="La"/>
    <property type="match status" value="1"/>
</dbReference>
<dbReference type="InterPro" id="IPR023214">
    <property type="entry name" value="HAD_sf"/>
</dbReference>
<dbReference type="CDD" id="cd12291">
    <property type="entry name" value="RRM1_La"/>
    <property type="match status" value="1"/>
</dbReference>
<dbReference type="PROSITE" id="PS50961">
    <property type="entry name" value="HTH_LA"/>
    <property type="match status" value="1"/>
</dbReference>
<evidence type="ECO:0000256" key="2">
    <source>
        <dbReference type="ARBA" id="ARBA00004123"/>
    </source>
</evidence>
<dbReference type="SMART" id="SM00715">
    <property type="entry name" value="LA"/>
    <property type="match status" value="1"/>
</dbReference>
<dbReference type="Pfam" id="PF06888">
    <property type="entry name" value="Put_Phosphatase"/>
    <property type="match status" value="1"/>
</dbReference>
<evidence type="ECO:0000259" key="15">
    <source>
        <dbReference type="PROSITE" id="PS50102"/>
    </source>
</evidence>
<dbReference type="CDD" id="cd08028">
    <property type="entry name" value="LARP_3"/>
    <property type="match status" value="1"/>
</dbReference>
<dbReference type="InterPro" id="IPR011705">
    <property type="entry name" value="BACK"/>
</dbReference>
<dbReference type="SUPFAM" id="SSF54928">
    <property type="entry name" value="RNA-binding domain, RBD"/>
    <property type="match status" value="2"/>
</dbReference>
<dbReference type="Pfam" id="PF08777">
    <property type="entry name" value="RRM_3"/>
    <property type="match status" value="1"/>
</dbReference>
<dbReference type="EMBL" id="OX395126">
    <property type="protein sequence ID" value="CAI5762120.1"/>
    <property type="molecule type" value="Genomic_DNA"/>
</dbReference>
<feature type="domain" description="RRM" evidence="15">
    <location>
        <begin position="894"/>
        <end position="970"/>
    </location>
</feature>
<evidence type="ECO:0000256" key="3">
    <source>
        <dbReference type="ARBA" id="ARBA00008541"/>
    </source>
</evidence>
<dbReference type="PROSITE" id="PS50097">
    <property type="entry name" value="BTB"/>
    <property type="match status" value="1"/>
</dbReference>
<dbReference type="GO" id="GO:0006396">
    <property type="term" value="P:RNA processing"/>
    <property type="evidence" value="ECO:0007669"/>
    <property type="project" value="InterPro"/>
</dbReference>
<dbReference type="InterPro" id="IPR036388">
    <property type="entry name" value="WH-like_DNA-bd_sf"/>
</dbReference>
<dbReference type="InterPro" id="IPR006384">
    <property type="entry name" value="HAD_hydro_PyrdxlP_Pase-like"/>
</dbReference>
<dbReference type="InterPro" id="IPR014886">
    <property type="entry name" value="La_xRRM"/>
</dbReference>
<dbReference type="SMART" id="SM00612">
    <property type="entry name" value="Kelch"/>
    <property type="match status" value="6"/>
</dbReference>
<dbReference type="InterPro" id="IPR006652">
    <property type="entry name" value="Kelch_1"/>
</dbReference>
<dbReference type="InterPro" id="IPR056737">
    <property type="entry name" value="Beta-prop_ATRN-MKLN-like"/>
</dbReference>
<dbReference type="InterPro" id="IPR036412">
    <property type="entry name" value="HAD-like_sf"/>
</dbReference>
<dbReference type="PANTHER" id="PTHR24412:SF304">
    <property type="entry name" value="KELCH-LIKE PROTEIN 23"/>
    <property type="match status" value="1"/>
</dbReference>
<dbReference type="Gene3D" id="3.30.70.330">
    <property type="match status" value="2"/>
</dbReference>
<evidence type="ECO:0000259" key="16">
    <source>
        <dbReference type="PROSITE" id="PS50961"/>
    </source>
</evidence>
<keyword evidence="4" id="KW-0880">Kelch repeat</keyword>
<dbReference type="PANTHER" id="PTHR24412">
    <property type="entry name" value="KELCH PROTEIN"/>
    <property type="match status" value="1"/>
</dbReference>
<dbReference type="InterPro" id="IPR035979">
    <property type="entry name" value="RBD_domain_sf"/>
</dbReference>
<dbReference type="InterPro" id="IPR000210">
    <property type="entry name" value="BTB/POZ_dom"/>
</dbReference>
<dbReference type="InterPro" id="IPR006630">
    <property type="entry name" value="La_HTH"/>
</dbReference>
<accession>A0AA35JMA5</accession>
<dbReference type="SMART" id="SM00225">
    <property type="entry name" value="BTB"/>
    <property type="match status" value="1"/>
</dbReference>
<dbReference type="Gene3D" id="1.10.10.10">
    <property type="entry name" value="Winged helix-like DNA-binding domain superfamily/Winged helix DNA-binding domain"/>
    <property type="match status" value="1"/>
</dbReference>
<keyword evidence="6" id="KW-0479">Metal-binding</keyword>
<dbReference type="SUPFAM" id="SSF54695">
    <property type="entry name" value="POZ domain"/>
    <property type="match status" value="1"/>
</dbReference>
<dbReference type="Pfam" id="PF00651">
    <property type="entry name" value="BTB"/>
    <property type="match status" value="1"/>
</dbReference>
<organism evidence="18 19">
    <name type="scientific">Podarcis lilfordi</name>
    <name type="common">Lilford's wall lizard</name>
    <dbReference type="NCBI Taxonomy" id="74358"/>
    <lineage>
        <taxon>Eukaryota</taxon>
        <taxon>Metazoa</taxon>
        <taxon>Chordata</taxon>
        <taxon>Craniata</taxon>
        <taxon>Vertebrata</taxon>
        <taxon>Euteleostomi</taxon>
        <taxon>Lepidosauria</taxon>
        <taxon>Squamata</taxon>
        <taxon>Bifurcata</taxon>
        <taxon>Unidentata</taxon>
        <taxon>Episquamata</taxon>
        <taxon>Laterata</taxon>
        <taxon>Lacertibaenia</taxon>
        <taxon>Lacertidae</taxon>
        <taxon>Podarcis</taxon>
    </lineage>
</organism>
<evidence type="ECO:0000256" key="1">
    <source>
        <dbReference type="ARBA" id="ARBA00001946"/>
    </source>
</evidence>
<dbReference type="InterPro" id="IPR016965">
    <property type="entry name" value="Pase_PHOSPHO-typ"/>
</dbReference>
<evidence type="ECO:0000256" key="10">
    <source>
        <dbReference type="ARBA" id="ARBA00022884"/>
    </source>
</evidence>
<dbReference type="SUPFAM" id="SSF46785">
    <property type="entry name" value="Winged helix' DNA-binding domain"/>
    <property type="match status" value="1"/>
</dbReference>
<comment type="similarity">
    <text evidence="3">Belongs to the HAD-like hydrolase superfamily. PHOSPHO family.</text>
</comment>
<dbReference type="SMART" id="SM00360">
    <property type="entry name" value="RRM"/>
    <property type="match status" value="1"/>
</dbReference>
<dbReference type="CDD" id="cd18252">
    <property type="entry name" value="BTB_POZ_KLHL23"/>
    <property type="match status" value="1"/>
</dbReference>
<keyword evidence="19" id="KW-1185">Reference proteome</keyword>
<name>A0AA35JMA5_9SAUR</name>
<reference evidence="18" key="1">
    <citation type="submission" date="2022-12" db="EMBL/GenBank/DDBJ databases">
        <authorList>
            <person name="Alioto T."/>
            <person name="Alioto T."/>
            <person name="Gomez Garrido J."/>
        </authorList>
    </citation>
    <scope>NUCLEOTIDE SEQUENCE</scope>
</reference>
<dbReference type="InterPro" id="IPR011333">
    <property type="entry name" value="SKP1/BTB/POZ_sf"/>
</dbReference>
<dbReference type="InterPro" id="IPR002344">
    <property type="entry name" value="Lupus_La"/>
</dbReference>
<dbReference type="Gene3D" id="1.25.40.420">
    <property type="match status" value="1"/>
</dbReference>
<evidence type="ECO:0000313" key="18">
    <source>
        <dbReference type="EMBL" id="CAI5762120.1"/>
    </source>
</evidence>
<dbReference type="GO" id="GO:0016791">
    <property type="term" value="F:phosphatase activity"/>
    <property type="evidence" value="ECO:0007669"/>
    <property type="project" value="InterPro"/>
</dbReference>
<evidence type="ECO:0000256" key="9">
    <source>
        <dbReference type="ARBA" id="ARBA00022842"/>
    </source>
</evidence>
<evidence type="ECO:0000256" key="4">
    <source>
        <dbReference type="ARBA" id="ARBA00022441"/>
    </source>
</evidence>
<dbReference type="FunFam" id="1.10.10.10:FF:000336">
    <property type="entry name" value="lupus La protein homolog"/>
    <property type="match status" value="1"/>
</dbReference>
<dbReference type="GO" id="GO:0003723">
    <property type="term" value="F:RNA binding"/>
    <property type="evidence" value="ECO:0007669"/>
    <property type="project" value="UniProtKB-UniRule"/>
</dbReference>
<evidence type="ECO:0000256" key="11">
    <source>
        <dbReference type="ARBA" id="ARBA00023242"/>
    </source>
</evidence>
<dbReference type="GO" id="GO:0005634">
    <property type="term" value="C:nucleus"/>
    <property type="evidence" value="ECO:0007669"/>
    <property type="project" value="UniProtKB-SubCell"/>
</dbReference>
<dbReference type="Gene3D" id="2.120.10.80">
    <property type="entry name" value="Kelch-type beta propeller"/>
    <property type="match status" value="2"/>
</dbReference>
<protein>
    <submittedName>
        <fullName evidence="18">Kelch 23 isoform X1</fullName>
    </submittedName>
</protein>
<keyword evidence="5" id="KW-0597">Phosphoprotein</keyword>
<feature type="compositionally biased region" description="Acidic residues" evidence="13">
    <location>
        <begin position="1146"/>
        <end position="1156"/>
    </location>
</feature>
<dbReference type="GO" id="GO:1990904">
    <property type="term" value="C:ribonucleoprotein complex"/>
    <property type="evidence" value="ECO:0007669"/>
    <property type="project" value="UniProtKB-UniRule"/>
</dbReference>
<feature type="region of interest" description="Disordered" evidence="13">
    <location>
        <begin position="986"/>
        <end position="1005"/>
    </location>
</feature>
<comment type="cofactor">
    <cofactor evidence="1">
        <name>Mg(2+)</name>
        <dbReference type="ChEBI" id="CHEBI:18420"/>
    </cofactor>
</comment>
<evidence type="ECO:0000256" key="8">
    <source>
        <dbReference type="ARBA" id="ARBA00022801"/>
    </source>
</evidence>
<dbReference type="SMART" id="SM00875">
    <property type="entry name" value="BACK"/>
    <property type="match status" value="1"/>
</dbReference>
<proteinExistence type="inferred from homology"/>
<dbReference type="Pfam" id="PF00076">
    <property type="entry name" value="RRM_1"/>
    <property type="match status" value="1"/>
</dbReference>
<dbReference type="PRINTS" id="PR00302">
    <property type="entry name" value="LUPUSLA"/>
</dbReference>
<evidence type="ECO:0000256" key="13">
    <source>
        <dbReference type="SAM" id="MobiDB-lite"/>
    </source>
</evidence>
<dbReference type="GO" id="GO:0046872">
    <property type="term" value="F:metal ion binding"/>
    <property type="evidence" value="ECO:0007669"/>
    <property type="project" value="UniProtKB-KW"/>
</dbReference>
<evidence type="ECO:0000256" key="7">
    <source>
        <dbReference type="ARBA" id="ARBA00022737"/>
    </source>
</evidence>
<comment type="subcellular location">
    <subcellularLocation>
        <location evidence="2">Nucleus</location>
    </subcellularLocation>
</comment>
<keyword evidence="11" id="KW-0539">Nucleus</keyword>
<dbReference type="InterPro" id="IPR015915">
    <property type="entry name" value="Kelch-typ_b-propeller"/>
</dbReference>
<keyword evidence="8" id="KW-0378">Hydrolase</keyword>
<feature type="domain" description="BTB" evidence="14">
    <location>
        <begin position="245"/>
        <end position="313"/>
    </location>
</feature>
<dbReference type="CDD" id="cd12541">
    <property type="entry name" value="RRM2_La"/>
    <property type="match status" value="1"/>
</dbReference>
<dbReference type="InterPro" id="IPR030566">
    <property type="entry name" value="BTB_POZ_KLHL23"/>
</dbReference>
<dbReference type="SUPFAM" id="SSF117281">
    <property type="entry name" value="Kelch motif"/>
    <property type="match status" value="1"/>
</dbReference>
<feature type="compositionally biased region" description="Basic residues" evidence="13">
    <location>
        <begin position="1111"/>
        <end position="1123"/>
    </location>
</feature>
<dbReference type="Gene3D" id="3.40.50.1000">
    <property type="entry name" value="HAD superfamily/HAD-like"/>
    <property type="match status" value="1"/>
</dbReference>
<dbReference type="PROSITE" id="PS50102">
    <property type="entry name" value="RRM"/>
    <property type="match status" value="1"/>
</dbReference>
<evidence type="ECO:0000256" key="6">
    <source>
        <dbReference type="ARBA" id="ARBA00022723"/>
    </source>
</evidence>
<sequence length="1191" mass="135799">MYVVNIMNTTQLDKVYIYPTTMKVLLVFDFDHTVVDENSDTWIVKCAPASKLPDEIKNSYRKGYWTEYMGRVFRYLGDLGIREDEMKRAMTAIPFTTGMKELIDFIGKHKDFFDCIIISDSNAIFIDWILKAADVSQVFDEVFTNPASFNDCGSLTVQNCHAHDCAKCPINLCKRKVLEEFLERLKPKRARASPPPRSRRRRGCAWRAVMALTEQEEYTYIYRDSSHPVEFLDAFRTFYLEGVFTDIALQCASGVVFHCHKAVLAACSNYFKAMFTSDMKEKIKNQVKLSGLSPTILESLVIYAYTSEIQITKRNVQSLLQAADLLQFASVKKACERFLIRHLDVDNCLGMHSFAEYHVCSELEKESRRILLSRFDEVWAQEEFLEISSEKLQFILSRKNLGLWKEGAAVEPIVKWIAYDVEKRSECIYDLLSCLEADLDEMYLRSALSLHKKSRLNENKIRSLIHNALRPNPKAIPTRSTAVMYVIGGYYWHPLSEVHAWDPVANVWIQGADMPDHARESYAVASLGPNIYVTGGYRTDNIESLDVMWIYNCEADEWVEGCPMLNARYYHCAVTLSGCIYALGGYRKGAPAEEAEFYDPLKKIWVPIANMIKGVGNATACVLNEVIYVTGGHYGYRGSCTYDKVQSYHSNINEWNVITTSPYPEYGLCSIALENKLYLVGGQSTVTDCYDPEQNVWKQKADMVERRMECGAVVMNGCIYVTGGYSSSKGSYLQNIEKYDPECDTWEIVGNLPSSMRSHGCVCLYSVLERRRGRGLPWAKVAKMAENGDSENMSDLERKVCQQIEYYFGDHNLPRDKFLQEKIKLDDGWVTLETLIKFNRLNRLTKDFDVIVGALKKSTTELMEISEDKAKVRRSPNKPLPEVTEQYKNAVKSRSVYIKGFPQDATLDDIKEWLDCKGKVENIQMRKTIQKMFKGSVFAVFDSVESAKQFVETPNQKYKDTELIVLFRDDYFAKKNDEKKRNRLEAKAKAKQEKEEKQKQAEDAEMKSLEEKQGCLLKFFGDLEDQTCREDLHALFSGHGEIKWIDFVRGAKEGIILFKSSAKEALDKAQAANDGSLQLRGREVTWDVLEGDVAREALKKIMEGQQELLNKKKGKGRKGKGKGGKGPQGAQDRKVKFQGKKTKFESEDEEEGEDESATGAASPKKRPLEEAEKEEPARKQLKTENGAGDTE</sequence>
<dbReference type="Proteomes" id="UP001178461">
    <property type="component" value="Chromosome 1"/>
</dbReference>
<dbReference type="Pfam" id="PF07707">
    <property type="entry name" value="BACK"/>
    <property type="match status" value="1"/>
</dbReference>
<keyword evidence="10 12" id="KW-0694">RNA-binding</keyword>
<evidence type="ECO:0000256" key="5">
    <source>
        <dbReference type="ARBA" id="ARBA00022553"/>
    </source>
</evidence>
<feature type="domain" description="HTH La-type RNA-binding" evidence="16">
    <location>
        <begin position="790"/>
        <end position="882"/>
    </location>
</feature>
<dbReference type="NCBIfam" id="TIGR01489">
    <property type="entry name" value="DKMTPPase-SF"/>
    <property type="match status" value="1"/>
</dbReference>
<dbReference type="SUPFAM" id="SSF56784">
    <property type="entry name" value="HAD-like"/>
    <property type="match status" value="1"/>
</dbReference>
<dbReference type="NCBIfam" id="TIGR01488">
    <property type="entry name" value="HAD-SF-IB"/>
    <property type="match status" value="1"/>
</dbReference>
<feature type="domain" description="XRRM" evidence="17">
    <location>
        <begin position="1010"/>
        <end position="1131"/>
    </location>
</feature>
<evidence type="ECO:0000259" key="14">
    <source>
        <dbReference type="PROSITE" id="PS50097"/>
    </source>
</evidence>
<dbReference type="AlphaFoldDB" id="A0AA35JMA5"/>
<feature type="region of interest" description="Disordered" evidence="13">
    <location>
        <begin position="1107"/>
        <end position="1191"/>
    </location>
</feature>
<dbReference type="PROSITE" id="PS51939">
    <property type="entry name" value="XRRM"/>
    <property type="match status" value="1"/>
</dbReference>
<keyword evidence="9" id="KW-0460">Magnesium</keyword>
<evidence type="ECO:0000256" key="12">
    <source>
        <dbReference type="PROSITE-ProRule" id="PRU00332"/>
    </source>
</evidence>
<dbReference type="Pfam" id="PF24981">
    <property type="entry name" value="Beta-prop_ATRN-LZTR1"/>
    <property type="match status" value="1"/>
</dbReference>
<dbReference type="InterPro" id="IPR012677">
    <property type="entry name" value="Nucleotide-bd_a/b_plait_sf"/>
</dbReference>
<gene>
    <name evidence="18" type="ORF">PODLI_1B036137</name>
</gene>
<evidence type="ECO:0000259" key="17">
    <source>
        <dbReference type="PROSITE" id="PS51939"/>
    </source>
</evidence>
<dbReference type="Pfam" id="PF01344">
    <property type="entry name" value="Kelch_1"/>
    <property type="match status" value="1"/>
</dbReference>
<keyword evidence="7" id="KW-0677">Repeat</keyword>
<dbReference type="InterPro" id="IPR000504">
    <property type="entry name" value="RRM_dom"/>
</dbReference>
<dbReference type="InterPro" id="IPR036390">
    <property type="entry name" value="WH_DNA-bd_sf"/>
</dbReference>
<feature type="compositionally biased region" description="Basic and acidic residues" evidence="13">
    <location>
        <begin position="1166"/>
        <end position="1182"/>
    </location>
</feature>
<evidence type="ECO:0000313" key="19">
    <source>
        <dbReference type="Proteomes" id="UP001178461"/>
    </source>
</evidence>